<name>A0AAJ0G093_9HYPO</name>
<gene>
    <name evidence="2" type="ORF">QQS21_003808</name>
</gene>
<feature type="domain" description="AB hydrolase-1" evidence="1">
    <location>
        <begin position="5"/>
        <end position="253"/>
    </location>
</feature>
<dbReference type="EMBL" id="JASWJB010000052">
    <property type="protein sequence ID" value="KAK2603972.1"/>
    <property type="molecule type" value="Genomic_DNA"/>
</dbReference>
<dbReference type="InterPro" id="IPR000073">
    <property type="entry name" value="AB_hydrolase_1"/>
</dbReference>
<dbReference type="SUPFAM" id="SSF53474">
    <property type="entry name" value="alpha/beta-Hydrolases"/>
    <property type="match status" value="1"/>
</dbReference>
<evidence type="ECO:0000259" key="1">
    <source>
        <dbReference type="Pfam" id="PF12697"/>
    </source>
</evidence>
<dbReference type="InterPro" id="IPR029058">
    <property type="entry name" value="AB_hydrolase_fold"/>
</dbReference>
<sequence length="271" mass="29227">MAPFIFIVPGLYEGQRAFEPLAAALADLGYHRITLGRLASTGTASKPGEKTVTMDDDSAFLARQLLEAVETAGVEYVIVVLHSAGGFLGCGAMQGLSVAARKSADKPGGILKNIYIAAALLPEGFKHMPLPWMENNASVPVPSHSPGIRNIFTSPRTGTQTVMDVKLNMFNDCDDAEAERWIAEMQHQPAEGWDGVVQYCGWREIPGTYLLAENDNMLPVAKQEYFSSLAGANVVRIRAGHMAQLSRTADVAKYISDVVQGKIEVYLAGSI</sequence>
<dbReference type="InterPro" id="IPR052897">
    <property type="entry name" value="Sec-Metab_Biosynth_Hydrolase"/>
</dbReference>
<keyword evidence="3" id="KW-1185">Reference proteome</keyword>
<dbReference type="Proteomes" id="UP001251528">
    <property type="component" value="Unassembled WGS sequence"/>
</dbReference>
<dbReference type="PANTHER" id="PTHR37017:SF3">
    <property type="entry name" value="AB HYDROLASE-1 DOMAIN-CONTAINING PROTEIN"/>
    <property type="match status" value="1"/>
</dbReference>
<reference evidence="2" key="1">
    <citation type="submission" date="2023-06" db="EMBL/GenBank/DDBJ databases">
        <title>Conoideocrella luteorostrata (Hypocreales: Clavicipitaceae), a potential biocontrol fungus for elongate hemlock scale in United States Christmas tree production areas.</title>
        <authorList>
            <person name="Barrett H."/>
            <person name="Lovett B."/>
            <person name="Macias A.M."/>
            <person name="Stajich J.E."/>
            <person name="Kasson M.T."/>
        </authorList>
    </citation>
    <scope>NUCLEOTIDE SEQUENCE</scope>
    <source>
        <strain evidence="2">ARSEF 14590</strain>
    </source>
</reference>
<dbReference type="Pfam" id="PF12697">
    <property type="entry name" value="Abhydrolase_6"/>
    <property type="match status" value="1"/>
</dbReference>
<dbReference type="Gene3D" id="3.40.50.1820">
    <property type="entry name" value="alpha/beta hydrolase"/>
    <property type="match status" value="1"/>
</dbReference>
<dbReference type="AlphaFoldDB" id="A0AAJ0G093"/>
<comment type="caution">
    <text evidence="2">The sequence shown here is derived from an EMBL/GenBank/DDBJ whole genome shotgun (WGS) entry which is preliminary data.</text>
</comment>
<dbReference type="PANTHER" id="PTHR37017">
    <property type="entry name" value="AB HYDROLASE-1 DOMAIN-CONTAINING PROTEIN-RELATED"/>
    <property type="match status" value="1"/>
</dbReference>
<accession>A0AAJ0G093</accession>
<evidence type="ECO:0000313" key="3">
    <source>
        <dbReference type="Proteomes" id="UP001251528"/>
    </source>
</evidence>
<evidence type="ECO:0000313" key="2">
    <source>
        <dbReference type="EMBL" id="KAK2603972.1"/>
    </source>
</evidence>
<protein>
    <recommendedName>
        <fullName evidence="1">AB hydrolase-1 domain-containing protein</fullName>
    </recommendedName>
</protein>
<proteinExistence type="predicted"/>
<organism evidence="2 3">
    <name type="scientific">Conoideocrella luteorostrata</name>
    <dbReference type="NCBI Taxonomy" id="1105319"/>
    <lineage>
        <taxon>Eukaryota</taxon>
        <taxon>Fungi</taxon>
        <taxon>Dikarya</taxon>
        <taxon>Ascomycota</taxon>
        <taxon>Pezizomycotina</taxon>
        <taxon>Sordariomycetes</taxon>
        <taxon>Hypocreomycetidae</taxon>
        <taxon>Hypocreales</taxon>
        <taxon>Clavicipitaceae</taxon>
        <taxon>Conoideocrella</taxon>
    </lineage>
</organism>